<dbReference type="PANTHER" id="PTHR11339:SF408">
    <property type="entry name" value="MUCIN-5B"/>
    <property type="match status" value="1"/>
</dbReference>
<keyword evidence="3" id="KW-0325">Glycoprotein</keyword>
<dbReference type="GeneTree" id="ENSGT00940000165245"/>
<evidence type="ECO:0000259" key="5">
    <source>
        <dbReference type="PROSITE" id="PS51233"/>
    </source>
</evidence>
<accession>A0AAY4BII3</accession>
<keyword evidence="1" id="KW-0677">Repeat</keyword>
<dbReference type="Gene3D" id="2.10.25.10">
    <property type="entry name" value="Laminin"/>
    <property type="match status" value="2"/>
</dbReference>
<dbReference type="PROSITE" id="PS51233">
    <property type="entry name" value="VWFD"/>
    <property type="match status" value="2"/>
</dbReference>
<keyword evidence="4" id="KW-1133">Transmembrane helix</keyword>
<evidence type="ECO:0000313" key="6">
    <source>
        <dbReference type="Ensembl" id="ENSDCDP00010020427.1"/>
    </source>
</evidence>
<dbReference type="Ensembl" id="ENSDCDT00010021705.1">
    <property type="protein sequence ID" value="ENSDCDP00010020427.1"/>
    <property type="gene ID" value="ENSDCDG00010008909.1"/>
</dbReference>
<dbReference type="GO" id="GO:0031012">
    <property type="term" value="C:extracellular matrix"/>
    <property type="evidence" value="ECO:0007669"/>
    <property type="project" value="TreeGrafter"/>
</dbReference>
<name>A0AAY4BII3_9TELE</name>
<evidence type="ECO:0000256" key="1">
    <source>
        <dbReference type="ARBA" id="ARBA00022737"/>
    </source>
</evidence>
<dbReference type="SUPFAM" id="SSF57567">
    <property type="entry name" value="Serine protease inhibitors"/>
    <property type="match status" value="3"/>
</dbReference>
<proteinExistence type="predicted"/>
<dbReference type="SMART" id="SM00216">
    <property type="entry name" value="VWD"/>
    <property type="match status" value="2"/>
</dbReference>
<organism evidence="6 7">
    <name type="scientific">Denticeps clupeoides</name>
    <name type="common">denticle herring</name>
    <dbReference type="NCBI Taxonomy" id="299321"/>
    <lineage>
        <taxon>Eukaryota</taxon>
        <taxon>Metazoa</taxon>
        <taxon>Chordata</taxon>
        <taxon>Craniata</taxon>
        <taxon>Vertebrata</taxon>
        <taxon>Euteleostomi</taxon>
        <taxon>Actinopterygii</taxon>
        <taxon>Neopterygii</taxon>
        <taxon>Teleostei</taxon>
        <taxon>Clupei</taxon>
        <taxon>Clupeiformes</taxon>
        <taxon>Denticipitoidei</taxon>
        <taxon>Denticipitidae</taxon>
        <taxon>Denticeps</taxon>
    </lineage>
</organism>
<sequence length="1007" mass="113642">GMYRRWVLLFPPLLHPYVCKTYGSGVFKPFTGNPFYVRTTCHVTLLRFTYKGVICEITILERTNGMMTKVEINVNKIKTVIFNGTVEVDSKRYSLPYDQTYQHIFDYGIYTKLRSKILPLTVTWHNAQGGIPFILASVNWLIKVHVSNPDALIKDFVYKDSSCLIQDVDYLNLECDDVFSHTMECFQEDPSPFMSLCSQNINGFETNTDIFCSFFNELNQTCVWDYLTNTDPTCPGDLIYYQSGSAYQPTCSNPTSSDQEGISTCLCPQGKLLNNRDDGYHCVPIAQCPCVYEDKKYVPGETRETKCQTCNCVNGEWECSENTCQRTCIIESHFVTTFDGRQYSLPGKCTYVAISFRLVSRFLIILIIYYNIYCTKIWFVFVTFSGNISIFWQSSMYVQITTYFGMNIKVQMSPEIQIYVSLPSTHKGQVEGLCGNYNDVSTDDFNSSAGIVENSAESFALSWAVGNCNADIPKVCINTDNEIFAESFCNVLRDPKGIFAPCHQYVQPDWYLKASCHTNNLMSSLCVAVSNYAKACANREISLGDWEKTTNCTRPCEGNQVFSHAMHACNRTCRALSEPYNMCSWDSEPVEGCGCPEGTHLDWDSENKNKVCVRRADCYCYYSGGRVKPGNATIDGRKCRLFKPTQKVDNRTIIYAYLSSLDCLSGKACVHCPSQYTNDTTEKEIVCVSGCYCPEGFFEDHNGECVLLEECTCAFSGLVYYSGDIVDNNCQKCVCEKGHWKCSEKSCVGKCQVYGNGHYQTFDSNWYQFDGNCQYTLATDGCANVSPQFAVYVESIPCCEAEITCSRNIRVELPDSTLLLSDMMLKVTNHAEETPTFSNYTVGLYIVITVPRFGLTLVWDKHTRLSLQLEGSWKGKVCGLCGNFDSSVTNEFQHNNYSLSPLQFGNSWKAATPPCSDVTQEIFPCQRHSYCAAWAERRCQILRGDIFQSCHLKVDPEAFFQACVLESCSCEFEGKFLGFCTAVAAYAEACSEQGACIKWRTPDLCRM</sequence>
<dbReference type="InterPro" id="IPR001007">
    <property type="entry name" value="VWF_dom"/>
</dbReference>
<dbReference type="CDD" id="cd19941">
    <property type="entry name" value="TIL"/>
    <property type="match status" value="3"/>
</dbReference>
<feature type="transmembrane region" description="Helical" evidence="4">
    <location>
        <begin position="351"/>
        <end position="370"/>
    </location>
</feature>
<dbReference type="SMART" id="SM00832">
    <property type="entry name" value="C8"/>
    <property type="match status" value="2"/>
</dbReference>
<dbReference type="InterPro" id="IPR014853">
    <property type="entry name" value="VWF/SSPO/ZAN-like_Cys-rich_dom"/>
</dbReference>
<dbReference type="GO" id="GO:0005615">
    <property type="term" value="C:extracellular space"/>
    <property type="evidence" value="ECO:0007669"/>
    <property type="project" value="TreeGrafter"/>
</dbReference>
<reference evidence="6 7" key="1">
    <citation type="submission" date="2020-06" db="EMBL/GenBank/DDBJ databases">
        <authorList>
            <consortium name="Wellcome Sanger Institute Data Sharing"/>
        </authorList>
    </citation>
    <scope>NUCLEOTIDE SEQUENCE [LARGE SCALE GENOMIC DNA]</scope>
</reference>
<evidence type="ECO:0000256" key="2">
    <source>
        <dbReference type="ARBA" id="ARBA00023157"/>
    </source>
</evidence>
<reference evidence="6" key="3">
    <citation type="submission" date="2025-09" db="UniProtKB">
        <authorList>
            <consortium name="Ensembl"/>
        </authorList>
    </citation>
    <scope>IDENTIFICATION</scope>
</reference>
<dbReference type="AlphaFoldDB" id="A0AAY4BII3"/>
<evidence type="ECO:0000256" key="4">
    <source>
        <dbReference type="SAM" id="Phobius"/>
    </source>
</evidence>
<dbReference type="PANTHER" id="PTHR11339">
    <property type="entry name" value="EXTRACELLULAR MATRIX GLYCOPROTEIN RELATED"/>
    <property type="match status" value="1"/>
</dbReference>
<protein>
    <recommendedName>
        <fullName evidence="5">VWFD domain-containing protein</fullName>
    </recommendedName>
</protein>
<keyword evidence="2" id="KW-1015">Disulfide bond</keyword>
<feature type="domain" description="VWFD" evidence="5">
    <location>
        <begin position="288"/>
        <end position="477"/>
    </location>
</feature>
<evidence type="ECO:0000313" key="7">
    <source>
        <dbReference type="Proteomes" id="UP000694580"/>
    </source>
</evidence>
<evidence type="ECO:0000256" key="3">
    <source>
        <dbReference type="ARBA" id="ARBA00023180"/>
    </source>
</evidence>
<keyword evidence="4" id="KW-0472">Membrane</keyword>
<dbReference type="Proteomes" id="UP000694580">
    <property type="component" value="Chromosome 15"/>
</dbReference>
<dbReference type="Pfam" id="PF00094">
    <property type="entry name" value="VWD"/>
    <property type="match status" value="2"/>
</dbReference>
<dbReference type="SMART" id="SM00215">
    <property type="entry name" value="VWC_out"/>
    <property type="match status" value="2"/>
</dbReference>
<keyword evidence="4" id="KW-0812">Transmembrane</keyword>
<dbReference type="InterPro" id="IPR050780">
    <property type="entry name" value="Mucin_vWF_Thrombospondin_sf"/>
</dbReference>
<reference evidence="6" key="2">
    <citation type="submission" date="2025-08" db="UniProtKB">
        <authorList>
            <consortium name="Ensembl"/>
        </authorList>
    </citation>
    <scope>IDENTIFICATION</scope>
</reference>
<gene>
    <name evidence="6" type="primary">IGF2R</name>
</gene>
<dbReference type="InterPro" id="IPR001846">
    <property type="entry name" value="VWF_type-D"/>
</dbReference>
<feature type="transmembrane region" description="Helical" evidence="4">
    <location>
        <begin position="377"/>
        <end position="398"/>
    </location>
</feature>
<dbReference type="InterPro" id="IPR036084">
    <property type="entry name" value="Ser_inhib-like_sf"/>
</dbReference>
<dbReference type="Pfam" id="PF08742">
    <property type="entry name" value="C8"/>
    <property type="match status" value="2"/>
</dbReference>
<keyword evidence="7" id="KW-1185">Reference proteome</keyword>
<feature type="domain" description="VWFD" evidence="5">
    <location>
        <begin position="749"/>
        <end position="916"/>
    </location>
</feature>
<dbReference type="SUPFAM" id="SSF57603">
    <property type="entry name" value="FnI-like domain"/>
    <property type="match status" value="1"/>
</dbReference>